<reference evidence="3" key="1">
    <citation type="journal article" date="2019" name="Int. J. Syst. Evol. Microbiol.">
        <title>The Global Catalogue of Microorganisms (GCM) 10K type strain sequencing project: providing services to taxonomists for standard genome sequencing and annotation.</title>
        <authorList>
            <consortium name="The Broad Institute Genomics Platform"/>
            <consortium name="The Broad Institute Genome Sequencing Center for Infectious Disease"/>
            <person name="Wu L."/>
            <person name="Ma J."/>
        </authorList>
    </citation>
    <scope>NUCLEOTIDE SEQUENCE [LARGE SCALE GENOMIC DNA]</scope>
    <source>
        <strain evidence="3">CGMCC 4.7645</strain>
    </source>
</reference>
<keyword evidence="1" id="KW-0812">Transmembrane</keyword>
<protein>
    <submittedName>
        <fullName evidence="2">VC0807 family protein</fullName>
    </submittedName>
</protein>
<feature type="transmembrane region" description="Helical" evidence="1">
    <location>
        <begin position="134"/>
        <end position="159"/>
    </location>
</feature>
<comment type="caution">
    <text evidence="2">The sequence shown here is derived from an EMBL/GenBank/DDBJ whole genome shotgun (WGS) entry which is preliminary data.</text>
</comment>
<keyword evidence="1" id="KW-0472">Membrane</keyword>
<dbReference type="Proteomes" id="UP001597417">
    <property type="component" value="Unassembled WGS sequence"/>
</dbReference>
<dbReference type="NCBIfam" id="NF041646">
    <property type="entry name" value="VC0807_fam"/>
    <property type="match status" value="1"/>
</dbReference>
<accession>A0ABW5FXT8</accession>
<evidence type="ECO:0000313" key="3">
    <source>
        <dbReference type="Proteomes" id="UP001597417"/>
    </source>
</evidence>
<dbReference type="RefSeq" id="WP_378267845.1">
    <property type="nucleotide sequence ID" value="NZ_JBHUKR010000015.1"/>
</dbReference>
<evidence type="ECO:0000313" key="2">
    <source>
        <dbReference type="EMBL" id="MFD2419814.1"/>
    </source>
</evidence>
<feature type="transmembrane region" description="Helical" evidence="1">
    <location>
        <begin position="54"/>
        <end position="73"/>
    </location>
</feature>
<sequence length="211" mass="22959">MVSRVLLIHVLIPLALFYGLRGLGVNPFAALLAGGAIPAASAVRDIVVDHRVSGVRVFVLGAMVLTVAISFVTGSPRVLLIRNAWGTAALGVFLLASLLTRRPFLFEAGNIVFDENKRRIWARNWENFPAFRSLLLRCSAIWGLASLADAGVRVAMAMTLPVDVVPVLDDVLLVLTLAFLVAVQRFYGRAHLRRNGLRLNGVEILPLAESR</sequence>
<feature type="transmembrane region" description="Helical" evidence="1">
    <location>
        <begin position="171"/>
        <end position="188"/>
    </location>
</feature>
<keyword evidence="1" id="KW-1133">Transmembrane helix</keyword>
<keyword evidence="3" id="KW-1185">Reference proteome</keyword>
<organism evidence="2 3">
    <name type="scientific">Amycolatopsis pigmentata</name>
    <dbReference type="NCBI Taxonomy" id="450801"/>
    <lineage>
        <taxon>Bacteria</taxon>
        <taxon>Bacillati</taxon>
        <taxon>Actinomycetota</taxon>
        <taxon>Actinomycetes</taxon>
        <taxon>Pseudonocardiales</taxon>
        <taxon>Pseudonocardiaceae</taxon>
        <taxon>Amycolatopsis</taxon>
    </lineage>
</organism>
<feature type="transmembrane region" description="Helical" evidence="1">
    <location>
        <begin position="79"/>
        <end position="99"/>
    </location>
</feature>
<dbReference type="EMBL" id="JBHUKR010000015">
    <property type="protein sequence ID" value="MFD2419814.1"/>
    <property type="molecule type" value="Genomic_DNA"/>
</dbReference>
<evidence type="ECO:0000256" key="1">
    <source>
        <dbReference type="SAM" id="Phobius"/>
    </source>
</evidence>
<gene>
    <name evidence="2" type="ORF">ACFSXZ_26140</name>
</gene>
<name>A0ABW5FXT8_9PSEU</name>
<proteinExistence type="predicted"/>